<dbReference type="AlphaFoldDB" id="A0A3Q7HA10"/>
<name>A0A3Q7HA10_SOLLC</name>
<sequence length="51" mass="5976">MNRINFSPNTRIILNEVVDANATQGTEPYKQSRTYKMPHFTCLILLYTEQN</sequence>
<evidence type="ECO:0000313" key="1">
    <source>
        <dbReference type="EnsemblPlants" id="Solyc07g021370.1.1.1"/>
    </source>
</evidence>
<accession>A0A3Q7HA10</accession>
<dbReference type="Proteomes" id="UP000004994">
    <property type="component" value="Chromosome 7"/>
</dbReference>
<reference evidence="1" key="2">
    <citation type="submission" date="2019-01" db="UniProtKB">
        <authorList>
            <consortium name="EnsemblPlants"/>
        </authorList>
    </citation>
    <scope>IDENTIFICATION</scope>
    <source>
        <strain evidence="1">cv. Heinz 1706</strain>
    </source>
</reference>
<organism evidence="1">
    <name type="scientific">Solanum lycopersicum</name>
    <name type="common">Tomato</name>
    <name type="synonym">Lycopersicon esculentum</name>
    <dbReference type="NCBI Taxonomy" id="4081"/>
    <lineage>
        <taxon>Eukaryota</taxon>
        <taxon>Viridiplantae</taxon>
        <taxon>Streptophyta</taxon>
        <taxon>Embryophyta</taxon>
        <taxon>Tracheophyta</taxon>
        <taxon>Spermatophyta</taxon>
        <taxon>Magnoliopsida</taxon>
        <taxon>eudicotyledons</taxon>
        <taxon>Gunneridae</taxon>
        <taxon>Pentapetalae</taxon>
        <taxon>asterids</taxon>
        <taxon>lamiids</taxon>
        <taxon>Solanales</taxon>
        <taxon>Solanaceae</taxon>
        <taxon>Solanoideae</taxon>
        <taxon>Solaneae</taxon>
        <taxon>Solanum</taxon>
        <taxon>Solanum subgen. Lycopersicon</taxon>
    </lineage>
</organism>
<keyword evidence="2" id="KW-1185">Reference proteome</keyword>
<dbReference type="EnsemblPlants" id="Solyc07g021370.1.1">
    <property type="protein sequence ID" value="Solyc07g021370.1.1.1"/>
    <property type="gene ID" value="Solyc07g021370.1"/>
</dbReference>
<dbReference type="Gramene" id="Solyc07g021370.1.1">
    <property type="protein sequence ID" value="Solyc07g021370.1.1.1"/>
    <property type="gene ID" value="Solyc07g021370.1"/>
</dbReference>
<dbReference type="InParanoid" id="A0A3Q7HA10"/>
<evidence type="ECO:0000313" key="2">
    <source>
        <dbReference type="Proteomes" id="UP000004994"/>
    </source>
</evidence>
<dbReference type="PaxDb" id="4081-Solyc07g021370.1.1"/>
<protein>
    <submittedName>
        <fullName evidence="1">Uncharacterized protein</fullName>
    </submittedName>
</protein>
<proteinExistence type="predicted"/>
<reference evidence="1" key="1">
    <citation type="journal article" date="2012" name="Nature">
        <title>The tomato genome sequence provides insights into fleshy fruit evolution.</title>
        <authorList>
            <consortium name="Tomato Genome Consortium"/>
        </authorList>
    </citation>
    <scope>NUCLEOTIDE SEQUENCE [LARGE SCALE GENOMIC DNA]</scope>
    <source>
        <strain evidence="1">cv. Heinz 1706</strain>
    </source>
</reference>